<reference evidence="4" key="1">
    <citation type="journal article" date="2019" name="Int. J. Syst. Evol. Microbiol.">
        <title>The Global Catalogue of Microorganisms (GCM) 10K type strain sequencing project: providing services to taxonomists for standard genome sequencing and annotation.</title>
        <authorList>
            <consortium name="The Broad Institute Genomics Platform"/>
            <consortium name="The Broad Institute Genome Sequencing Center for Infectious Disease"/>
            <person name="Wu L."/>
            <person name="Ma J."/>
        </authorList>
    </citation>
    <scope>NUCLEOTIDE SEQUENCE [LARGE SCALE GENOMIC DNA]</scope>
    <source>
        <strain evidence="4">CGMCC 4.7248</strain>
    </source>
</reference>
<dbReference type="SUPFAM" id="SSF55729">
    <property type="entry name" value="Acyl-CoA N-acyltransferases (Nat)"/>
    <property type="match status" value="1"/>
</dbReference>
<keyword evidence="3" id="KW-0012">Acyltransferase</keyword>
<evidence type="ECO:0000256" key="1">
    <source>
        <dbReference type="SAM" id="MobiDB-lite"/>
    </source>
</evidence>
<keyword evidence="3" id="KW-0808">Transferase</keyword>
<dbReference type="PANTHER" id="PTHR43617">
    <property type="entry name" value="L-AMINO ACID N-ACETYLTRANSFERASE"/>
    <property type="match status" value="1"/>
</dbReference>
<gene>
    <name evidence="3" type="ORF">ACFPZJ_19370</name>
</gene>
<dbReference type="RefSeq" id="WP_381022917.1">
    <property type="nucleotide sequence ID" value="NZ_JBHSNY010000006.1"/>
</dbReference>
<dbReference type="InterPro" id="IPR016181">
    <property type="entry name" value="Acyl_CoA_acyltransferase"/>
</dbReference>
<accession>A0ABW0USR6</accession>
<evidence type="ECO:0000313" key="4">
    <source>
        <dbReference type="Proteomes" id="UP001596154"/>
    </source>
</evidence>
<protein>
    <submittedName>
        <fullName evidence="3">GNAT family N-acetyltransferase</fullName>
        <ecNumber evidence="3">2.3.-.-</ecNumber>
    </submittedName>
</protein>
<organism evidence="3 4">
    <name type="scientific">Streptomyces bullii</name>
    <dbReference type="NCBI Taxonomy" id="349910"/>
    <lineage>
        <taxon>Bacteria</taxon>
        <taxon>Bacillati</taxon>
        <taxon>Actinomycetota</taxon>
        <taxon>Actinomycetes</taxon>
        <taxon>Kitasatosporales</taxon>
        <taxon>Streptomycetaceae</taxon>
        <taxon>Streptomyces</taxon>
    </lineage>
</organism>
<dbReference type="Gene3D" id="3.40.630.30">
    <property type="match status" value="1"/>
</dbReference>
<dbReference type="PROSITE" id="PS51186">
    <property type="entry name" value="GNAT"/>
    <property type="match status" value="1"/>
</dbReference>
<dbReference type="GO" id="GO:0016746">
    <property type="term" value="F:acyltransferase activity"/>
    <property type="evidence" value="ECO:0007669"/>
    <property type="project" value="UniProtKB-KW"/>
</dbReference>
<sequence>MSEPTRTPAPNGAVPPPRHPHPVVGGRSAASGRLAPDEHGIREMTLADCAAVAEIRVRGWQTAYRGLMPRSYLDALSVREDAARRRELLVRSDGSVVNLVAERDGTVVGWAAYGPYRDGDAPTADGELYALYVHPARYGGGAGRLLLQESVRRCAAAGHDRMFLWVLKGNARARRFYERSGFRADGAEEPFEAGGAVVPELRYVRELCAADVTSAGESAPAPAPPPRRARDAPGPP</sequence>
<comment type="caution">
    <text evidence="3">The sequence shown here is derived from an EMBL/GenBank/DDBJ whole genome shotgun (WGS) entry which is preliminary data.</text>
</comment>
<feature type="domain" description="N-acetyltransferase" evidence="2">
    <location>
        <begin position="39"/>
        <end position="204"/>
    </location>
</feature>
<dbReference type="InterPro" id="IPR000182">
    <property type="entry name" value="GNAT_dom"/>
</dbReference>
<proteinExistence type="predicted"/>
<dbReference type="CDD" id="cd04301">
    <property type="entry name" value="NAT_SF"/>
    <property type="match status" value="1"/>
</dbReference>
<keyword evidence="4" id="KW-1185">Reference proteome</keyword>
<dbReference type="EMBL" id="JBHSNY010000006">
    <property type="protein sequence ID" value="MFC5635914.1"/>
    <property type="molecule type" value="Genomic_DNA"/>
</dbReference>
<dbReference type="EC" id="2.3.-.-" evidence="3"/>
<feature type="region of interest" description="Disordered" evidence="1">
    <location>
        <begin position="1"/>
        <end position="34"/>
    </location>
</feature>
<evidence type="ECO:0000313" key="3">
    <source>
        <dbReference type="EMBL" id="MFC5635914.1"/>
    </source>
</evidence>
<feature type="region of interest" description="Disordered" evidence="1">
    <location>
        <begin position="214"/>
        <end position="236"/>
    </location>
</feature>
<evidence type="ECO:0000259" key="2">
    <source>
        <dbReference type="PROSITE" id="PS51186"/>
    </source>
</evidence>
<dbReference type="PANTHER" id="PTHR43617:SF2">
    <property type="entry name" value="UPF0039 PROTEIN SLL0451"/>
    <property type="match status" value="1"/>
</dbReference>
<name>A0ABW0USR6_9ACTN</name>
<dbReference type="Proteomes" id="UP001596154">
    <property type="component" value="Unassembled WGS sequence"/>
</dbReference>
<dbReference type="Pfam" id="PF00583">
    <property type="entry name" value="Acetyltransf_1"/>
    <property type="match status" value="1"/>
</dbReference>
<dbReference type="InterPro" id="IPR050276">
    <property type="entry name" value="MshD_Acetyltransferase"/>
</dbReference>